<dbReference type="RefSeq" id="WP_377831560.1">
    <property type="nucleotide sequence ID" value="NZ_JBHRSK010000003.1"/>
</dbReference>
<dbReference type="PANTHER" id="PTHR43798">
    <property type="entry name" value="MONOACYLGLYCEROL LIPASE"/>
    <property type="match status" value="1"/>
</dbReference>
<protein>
    <submittedName>
        <fullName evidence="2">Alpha/beta fold hydrolase</fullName>
    </submittedName>
</protein>
<dbReference type="InterPro" id="IPR050266">
    <property type="entry name" value="AB_hydrolase_sf"/>
</dbReference>
<dbReference type="EMBL" id="JBHRSK010000003">
    <property type="protein sequence ID" value="MFC2966929.1"/>
    <property type="molecule type" value="Genomic_DNA"/>
</dbReference>
<dbReference type="InterPro" id="IPR029058">
    <property type="entry name" value="AB_hydrolase_fold"/>
</dbReference>
<gene>
    <name evidence="2" type="ORF">ACFOES_02380</name>
</gene>
<keyword evidence="2" id="KW-0378">Hydrolase</keyword>
<dbReference type="Pfam" id="PF00561">
    <property type="entry name" value="Abhydrolase_1"/>
    <property type="match status" value="1"/>
</dbReference>
<dbReference type="Gene3D" id="3.40.50.1820">
    <property type="entry name" value="alpha/beta hydrolase"/>
    <property type="match status" value="1"/>
</dbReference>
<evidence type="ECO:0000259" key="1">
    <source>
        <dbReference type="Pfam" id="PF00561"/>
    </source>
</evidence>
<dbReference type="PANTHER" id="PTHR43798:SF33">
    <property type="entry name" value="HYDROLASE, PUTATIVE (AFU_ORTHOLOGUE AFUA_2G14860)-RELATED"/>
    <property type="match status" value="1"/>
</dbReference>
<dbReference type="InterPro" id="IPR000073">
    <property type="entry name" value="AB_hydrolase_1"/>
</dbReference>
<feature type="domain" description="AB hydrolase-1" evidence="1">
    <location>
        <begin position="58"/>
        <end position="294"/>
    </location>
</feature>
<accession>A0ABV7AC91</accession>
<comment type="caution">
    <text evidence="2">The sequence shown here is derived from an EMBL/GenBank/DDBJ whole genome shotgun (WGS) entry which is preliminary data.</text>
</comment>
<keyword evidence="3" id="KW-1185">Reference proteome</keyword>
<proteinExistence type="predicted"/>
<dbReference type="SUPFAM" id="SSF53474">
    <property type="entry name" value="alpha/beta-Hydrolases"/>
    <property type="match status" value="1"/>
</dbReference>
<dbReference type="Proteomes" id="UP001595443">
    <property type="component" value="Unassembled WGS sequence"/>
</dbReference>
<dbReference type="PRINTS" id="PR00111">
    <property type="entry name" value="ABHYDROLASE"/>
</dbReference>
<sequence>MIWTALGLALLLILAAPWLAERLRPEIDARGRRLAEGDFAELSDGLTYYRWHGPARGPVVVCVHGLTTPSYVWLPIARALAHLGFRVLTYDLYGRGLSDRPGGVQDSAFFLRQLRELLDDQEVTGGITLMGYSMGGAIATAFAAEYPETVDRLVLLAPAGLGHRLGRFLEFCERVPVLGDGLIRLFGAGVHRRVVGPAGPVSSAVPDIVQRMRGEMGYRGTLPAVLSSQRHMLTEDLEAVHRQLGRTKLPVLAIWGEEDPIIPLAALGRMAQLNRSARQVTVPGAGHGLPYTHPREVMAAISDVLREG</sequence>
<evidence type="ECO:0000313" key="2">
    <source>
        <dbReference type="EMBL" id="MFC2966929.1"/>
    </source>
</evidence>
<reference evidence="3" key="1">
    <citation type="journal article" date="2019" name="Int. J. Syst. Evol. Microbiol.">
        <title>The Global Catalogue of Microorganisms (GCM) 10K type strain sequencing project: providing services to taxonomists for standard genome sequencing and annotation.</title>
        <authorList>
            <consortium name="The Broad Institute Genomics Platform"/>
            <consortium name="The Broad Institute Genome Sequencing Center for Infectious Disease"/>
            <person name="Wu L."/>
            <person name="Ma J."/>
        </authorList>
    </citation>
    <scope>NUCLEOTIDE SEQUENCE [LARGE SCALE GENOMIC DNA]</scope>
    <source>
        <strain evidence="3">KCTC 62192</strain>
    </source>
</reference>
<name>A0ABV7AC91_9RHOB</name>
<evidence type="ECO:0000313" key="3">
    <source>
        <dbReference type="Proteomes" id="UP001595443"/>
    </source>
</evidence>
<organism evidence="2 3">
    <name type="scientific">Acidimangrovimonas pyrenivorans</name>
    <dbReference type="NCBI Taxonomy" id="2030798"/>
    <lineage>
        <taxon>Bacteria</taxon>
        <taxon>Pseudomonadati</taxon>
        <taxon>Pseudomonadota</taxon>
        <taxon>Alphaproteobacteria</taxon>
        <taxon>Rhodobacterales</taxon>
        <taxon>Paracoccaceae</taxon>
        <taxon>Acidimangrovimonas</taxon>
    </lineage>
</organism>
<dbReference type="GO" id="GO:0016787">
    <property type="term" value="F:hydrolase activity"/>
    <property type="evidence" value="ECO:0007669"/>
    <property type="project" value="UniProtKB-KW"/>
</dbReference>